<dbReference type="Proteomes" id="UP000235116">
    <property type="component" value="Chromosome"/>
</dbReference>
<evidence type="ECO:0000256" key="9">
    <source>
        <dbReference type="ARBA" id="ARBA00057611"/>
    </source>
</evidence>
<dbReference type="PANTHER" id="PTHR43488">
    <property type="entry name" value="GLUTAMATE-PYRUVATE AMINOTRANSFERASE ALAA"/>
    <property type="match status" value="1"/>
</dbReference>
<protein>
    <recommendedName>
        <fullName evidence="11">Glutamate-pyruvate aminotransferase AlaA</fullName>
        <ecNumber evidence="7">2.6.1.2</ecNumber>
    </recommendedName>
</protein>
<dbReference type="AlphaFoldDB" id="A0A2K9LGB1"/>
<dbReference type="InterPro" id="IPR051926">
    <property type="entry name" value="Ala_Aminotransferase"/>
</dbReference>
<name>A0A2K9LGB1_9GAMM</name>
<feature type="domain" description="Aminotransferase class I/classII large" evidence="12">
    <location>
        <begin position="35"/>
        <end position="392"/>
    </location>
</feature>
<dbReference type="Gene3D" id="3.90.1150.10">
    <property type="entry name" value="Aspartate Aminotransferase, domain 1"/>
    <property type="match status" value="1"/>
</dbReference>
<evidence type="ECO:0000256" key="7">
    <source>
        <dbReference type="ARBA" id="ARBA00026106"/>
    </source>
</evidence>
<dbReference type="InterPro" id="IPR015424">
    <property type="entry name" value="PyrdxlP-dep_Trfase"/>
</dbReference>
<dbReference type="Gene3D" id="3.40.640.10">
    <property type="entry name" value="Type I PLP-dependent aspartate aminotransferase-like (Major domain)"/>
    <property type="match status" value="1"/>
</dbReference>
<dbReference type="CDD" id="cd00609">
    <property type="entry name" value="AAT_like"/>
    <property type="match status" value="1"/>
</dbReference>
<evidence type="ECO:0000256" key="4">
    <source>
        <dbReference type="ARBA" id="ARBA00022576"/>
    </source>
</evidence>
<dbReference type="EC" id="2.6.1.2" evidence="7"/>
<dbReference type="EMBL" id="CP022684">
    <property type="protein sequence ID" value="AUM11389.1"/>
    <property type="molecule type" value="Genomic_DNA"/>
</dbReference>
<proteinExistence type="inferred from homology"/>
<evidence type="ECO:0000259" key="12">
    <source>
        <dbReference type="Pfam" id="PF00155"/>
    </source>
</evidence>
<evidence type="ECO:0000256" key="5">
    <source>
        <dbReference type="ARBA" id="ARBA00022679"/>
    </source>
</evidence>
<gene>
    <name evidence="13" type="ORF">Kalk_02655</name>
</gene>
<comment type="similarity">
    <text evidence="2">Belongs to the class-I pyridoxal-phosphate-dependent aminotransferase family.</text>
</comment>
<evidence type="ECO:0000256" key="8">
    <source>
        <dbReference type="ARBA" id="ARBA00051882"/>
    </source>
</evidence>
<dbReference type="RefSeq" id="WP_101892729.1">
    <property type="nucleotide sequence ID" value="NZ_CP022684.1"/>
</dbReference>
<evidence type="ECO:0000313" key="13">
    <source>
        <dbReference type="EMBL" id="AUM11389.1"/>
    </source>
</evidence>
<evidence type="ECO:0000256" key="2">
    <source>
        <dbReference type="ARBA" id="ARBA00007441"/>
    </source>
</evidence>
<dbReference type="InterPro" id="IPR015421">
    <property type="entry name" value="PyrdxlP-dep_Trfase_major"/>
</dbReference>
<dbReference type="OrthoDB" id="9803354at2"/>
<dbReference type="FunFam" id="3.40.640.10:FF:000019">
    <property type="entry name" value="Pyridoxal phosphate-dependent aminotransferase"/>
    <property type="match status" value="1"/>
</dbReference>
<accession>A0A2K9LGB1</accession>
<dbReference type="InterPro" id="IPR004839">
    <property type="entry name" value="Aminotransferase_I/II_large"/>
</dbReference>
<organism evidence="13 14">
    <name type="scientific">Ketobacter alkanivorans</name>
    <dbReference type="NCBI Taxonomy" id="1917421"/>
    <lineage>
        <taxon>Bacteria</taxon>
        <taxon>Pseudomonadati</taxon>
        <taxon>Pseudomonadota</taxon>
        <taxon>Gammaproteobacteria</taxon>
        <taxon>Pseudomonadales</taxon>
        <taxon>Ketobacteraceae</taxon>
        <taxon>Ketobacter</taxon>
    </lineage>
</organism>
<comment type="subunit">
    <text evidence="3">Homodimer.</text>
</comment>
<comment type="function">
    <text evidence="9">Involved in the biosynthesis of alanine. Catalyzes the transamination of pyruvate by glutamate, leading to the formation of L-alanine and 2-oxoglutarate. Is also able to catalyze the reverse reaction.</text>
</comment>
<keyword evidence="14" id="KW-1185">Reference proteome</keyword>
<evidence type="ECO:0000256" key="10">
    <source>
        <dbReference type="ARBA" id="ARBA00060661"/>
    </source>
</evidence>
<dbReference type="InterPro" id="IPR015422">
    <property type="entry name" value="PyrdxlP-dep_Trfase_small"/>
</dbReference>
<comment type="catalytic activity">
    <reaction evidence="8">
        <text>L-alanine + 2-oxoglutarate = pyruvate + L-glutamate</text>
        <dbReference type="Rhea" id="RHEA:19453"/>
        <dbReference type="ChEBI" id="CHEBI:15361"/>
        <dbReference type="ChEBI" id="CHEBI:16810"/>
        <dbReference type="ChEBI" id="CHEBI:29985"/>
        <dbReference type="ChEBI" id="CHEBI:57972"/>
        <dbReference type="EC" id="2.6.1.2"/>
    </reaction>
    <physiologicalReaction direction="right-to-left" evidence="8">
        <dbReference type="Rhea" id="RHEA:19455"/>
    </physiologicalReaction>
</comment>
<keyword evidence="6" id="KW-0663">Pyridoxal phosphate</keyword>
<evidence type="ECO:0000256" key="6">
    <source>
        <dbReference type="ARBA" id="ARBA00022898"/>
    </source>
</evidence>
<comment type="cofactor">
    <cofactor evidence="1">
        <name>pyridoxal 5'-phosphate</name>
        <dbReference type="ChEBI" id="CHEBI:597326"/>
    </cofactor>
</comment>
<evidence type="ECO:0000256" key="3">
    <source>
        <dbReference type="ARBA" id="ARBA00011738"/>
    </source>
</evidence>
<comment type="pathway">
    <text evidence="10">Amino-acid biosynthesis; L-alanine biosynthesis.</text>
</comment>
<dbReference type="PANTHER" id="PTHR43488:SF2">
    <property type="entry name" value="GLUTAMATE-PYRUVATE AMINOTRANSFERASE ALAA"/>
    <property type="match status" value="1"/>
</dbReference>
<dbReference type="GO" id="GO:0030170">
    <property type="term" value="F:pyridoxal phosphate binding"/>
    <property type="evidence" value="ECO:0007669"/>
    <property type="project" value="InterPro"/>
</dbReference>
<dbReference type="GO" id="GO:0004021">
    <property type="term" value="F:L-alanine:2-oxoglutarate aminotransferase activity"/>
    <property type="evidence" value="ECO:0007669"/>
    <property type="project" value="UniProtKB-EC"/>
</dbReference>
<evidence type="ECO:0000256" key="11">
    <source>
        <dbReference type="ARBA" id="ARBA00070476"/>
    </source>
</evidence>
<keyword evidence="5 13" id="KW-0808">Transferase</keyword>
<evidence type="ECO:0000313" key="14">
    <source>
        <dbReference type="Proteomes" id="UP000235116"/>
    </source>
</evidence>
<reference evidence="14" key="1">
    <citation type="submission" date="2017-08" db="EMBL/GenBank/DDBJ databases">
        <title>Direct submision.</title>
        <authorList>
            <person name="Kim S.-J."/>
            <person name="Rhee S.-K."/>
        </authorList>
    </citation>
    <scope>NUCLEOTIDE SEQUENCE [LARGE SCALE GENOMIC DNA]</scope>
    <source>
        <strain evidence="14">GI5</strain>
    </source>
</reference>
<dbReference type="Pfam" id="PF00155">
    <property type="entry name" value="Aminotran_1_2"/>
    <property type="match status" value="1"/>
</dbReference>
<dbReference type="SUPFAM" id="SSF53383">
    <property type="entry name" value="PLP-dependent transferases"/>
    <property type="match status" value="1"/>
</dbReference>
<dbReference type="KEGG" id="kak:Kalk_02655"/>
<keyword evidence="4 13" id="KW-0032">Aminotransferase</keyword>
<evidence type="ECO:0000256" key="1">
    <source>
        <dbReference type="ARBA" id="ARBA00001933"/>
    </source>
</evidence>
<sequence>MKPVLKSNKLHNVCYDIRGPVLEEARRLEEEGHRVLKLNIGNPAPFGLMAPEEIIQDVIYQLPDGSGYSDSKGLFSGRKAVMQYYQKRGIEEVQIDDIYLGNGVSELIVMSMQALLNNGDEVLIPAPDYPLWTASVCLSGGKAVHYLCDEQSEWYPDIEDMRSKITDRTRAMVIINPNNPTGAVYPKEVLEAMLQVAREHKLIVFSDEIYDKILYDDAEHVCTASLADDLVFITFNGLSKTYRIAGYRAGWMVVSGNKFAAKDYLEGITMLASMRLCANVPGQLAIQTALGGYQSINELIAPTGRLYRQRELAHRMLCDIPGISCVKPKGAMYMFPRLDPKVYPIKNDQQLVLDLLIQEKILVVQGTGFNWPNPDHLRLVFLPREEDLHTALTKMAEFFERLRKDL</sequence>